<feature type="signal peptide" evidence="1">
    <location>
        <begin position="1"/>
        <end position="23"/>
    </location>
</feature>
<keyword evidence="3" id="KW-1185">Reference proteome</keyword>
<reference evidence="2 3" key="1">
    <citation type="submission" date="2019-09" db="EMBL/GenBank/DDBJ databases">
        <title>Bird 10,000 Genomes (B10K) Project - Family phase.</title>
        <authorList>
            <person name="Zhang G."/>
        </authorList>
    </citation>
    <scope>NUCLEOTIDE SEQUENCE [LARGE SCALE GENOMIC DNA]</scope>
    <source>
        <strain evidence="2">B10K-DU-001-16</strain>
        <tissue evidence="2">Muscle</tissue>
    </source>
</reference>
<dbReference type="OrthoDB" id="10022292at2759"/>
<gene>
    <name evidence="2" type="primary">Tmem214a</name>
    <name evidence="2" type="ORF">BUCCAP_R15497</name>
</gene>
<organism evidence="2 3">
    <name type="scientific">Bucco capensis</name>
    <name type="common">collared puffbird</name>
    <dbReference type="NCBI Taxonomy" id="135168"/>
    <lineage>
        <taxon>Eukaryota</taxon>
        <taxon>Metazoa</taxon>
        <taxon>Chordata</taxon>
        <taxon>Craniata</taxon>
        <taxon>Vertebrata</taxon>
        <taxon>Euteleostomi</taxon>
        <taxon>Archelosauria</taxon>
        <taxon>Archosauria</taxon>
        <taxon>Dinosauria</taxon>
        <taxon>Saurischia</taxon>
        <taxon>Theropoda</taxon>
        <taxon>Coelurosauria</taxon>
        <taxon>Aves</taxon>
        <taxon>Neognathae</taxon>
        <taxon>Neoaves</taxon>
        <taxon>Telluraves</taxon>
        <taxon>Coraciimorphae</taxon>
        <taxon>Piciformes</taxon>
        <taxon>Bucconidae</taxon>
        <taxon>Bucco</taxon>
    </lineage>
</organism>
<dbReference type="EMBL" id="VWZO01038656">
    <property type="protein sequence ID" value="NXH23481.1"/>
    <property type="molecule type" value="Genomic_DNA"/>
</dbReference>
<dbReference type="InterPro" id="IPR019308">
    <property type="entry name" value="TMEM214"/>
</dbReference>
<feature type="chain" id="PRO_5029793048" evidence="1">
    <location>
        <begin position="24"/>
        <end position="73"/>
    </location>
</feature>
<evidence type="ECO:0000313" key="3">
    <source>
        <dbReference type="Proteomes" id="UP000534107"/>
    </source>
</evidence>
<keyword evidence="1" id="KW-0732">Signal</keyword>
<feature type="non-terminal residue" evidence="2">
    <location>
        <position position="73"/>
    </location>
</feature>
<accession>A0A7K9IBK7</accession>
<evidence type="ECO:0000313" key="2">
    <source>
        <dbReference type="EMBL" id="NXH23481.1"/>
    </source>
</evidence>
<protein>
    <submittedName>
        <fullName evidence="2">T214A protein</fullName>
    </submittedName>
</protein>
<dbReference type="AlphaFoldDB" id="A0A7K9IBK7"/>
<evidence type="ECO:0000256" key="1">
    <source>
        <dbReference type="SAM" id="SignalP"/>
    </source>
</evidence>
<name>A0A7K9IBK7_9PICI</name>
<dbReference type="Pfam" id="PF10151">
    <property type="entry name" value="TMEM214"/>
    <property type="match status" value="1"/>
</dbReference>
<dbReference type="Proteomes" id="UP000534107">
    <property type="component" value="Unassembled WGS sequence"/>
</dbReference>
<proteinExistence type="predicted"/>
<feature type="non-terminal residue" evidence="2">
    <location>
        <position position="1"/>
    </location>
</feature>
<comment type="caution">
    <text evidence="2">The sequence shown here is derived from an EMBL/GenBank/DDBJ whole genome shotgun (WGS) entry which is preliminary data.</text>
</comment>
<sequence>MKGRGFPWSQLLLVLLLFGAGFLLHDIQTHGSFQASSSAHLLRSSGVLPASQQTWQKVSHGCLEGYRSVSPWL</sequence>